<dbReference type="PRINTS" id="PR00722">
    <property type="entry name" value="CHYMOTRYPSIN"/>
</dbReference>
<dbReference type="GO" id="GO:0006508">
    <property type="term" value="P:proteolysis"/>
    <property type="evidence" value="ECO:0007669"/>
    <property type="project" value="UniProtKB-KW"/>
</dbReference>
<dbReference type="Gene3D" id="2.40.10.10">
    <property type="entry name" value="Trypsin-like serine proteases"/>
    <property type="match status" value="2"/>
</dbReference>
<evidence type="ECO:0000256" key="1">
    <source>
        <dbReference type="ARBA" id="ARBA00022670"/>
    </source>
</evidence>
<dbReference type="InterPro" id="IPR050850">
    <property type="entry name" value="Peptidase_S1_Elastase_sf"/>
</dbReference>
<dbReference type="SMART" id="SM00020">
    <property type="entry name" value="Tryp_SPc"/>
    <property type="match status" value="1"/>
</dbReference>
<dbReference type="FunFam" id="2.40.10.10:FF:000003">
    <property type="entry name" value="Transmembrane serine protease 3"/>
    <property type="match status" value="1"/>
</dbReference>
<sequence length="351" mass="39141">MRLHSLFLQGVRFGDSVTLPCTQLKRGIVNNLMLMIILLCFYIDRCQQSLLLPFIAQGPSVDWPATCGVPVVPPRTPESRLLNSVEAEPHSWPWQVSLSGSSHPPPLSPCPGNYWHVHACGGSLIHQEWILTAAYCFTELSESNMWRACLGKHHASPAEEPAEVCYFVDRIVTHHSYSYPQDYDISNDIALVHLAQKAYTTREISPICLPEDDKVLPEGTRCYVTGWGDARGEVFSMVSRPLTQAALPLVSLETCRQPQYWWDGVWSSMICAGYESPDEFKSACQGDSGGPLVCRPEGGISTWELHGVVTFGPRSCAKDSKPSVFTRVSAFSRWIRGEIERFAHERSSLAN</sequence>
<dbReference type="InterPro" id="IPR033116">
    <property type="entry name" value="TRYPSIN_SER"/>
</dbReference>
<dbReference type="GeneTree" id="ENSGT01030000234528"/>
<dbReference type="PROSITE" id="PS50240">
    <property type="entry name" value="TRYPSIN_DOM"/>
    <property type="match status" value="1"/>
</dbReference>
<organism evidence="6 7">
    <name type="scientific">Scleropages formosus</name>
    <name type="common">Asian bonytongue</name>
    <name type="synonym">Osteoglossum formosum</name>
    <dbReference type="NCBI Taxonomy" id="113540"/>
    <lineage>
        <taxon>Eukaryota</taxon>
        <taxon>Metazoa</taxon>
        <taxon>Chordata</taxon>
        <taxon>Craniata</taxon>
        <taxon>Vertebrata</taxon>
        <taxon>Euteleostomi</taxon>
        <taxon>Actinopterygii</taxon>
        <taxon>Neopterygii</taxon>
        <taxon>Teleostei</taxon>
        <taxon>Osteoglossocephala</taxon>
        <taxon>Osteoglossomorpha</taxon>
        <taxon>Osteoglossiformes</taxon>
        <taxon>Osteoglossidae</taxon>
        <taxon>Scleropages</taxon>
    </lineage>
</organism>
<dbReference type="InterPro" id="IPR001254">
    <property type="entry name" value="Trypsin_dom"/>
</dbReference>
<evidence type="ECO:0000259" key="5">
    <source>
        <dbReference type="PROSITE" id="PS50240"/>
    </source>
</evidence>
<proteinExistence type="predicted"/>
<dbReference type="Pfam" id="PF00089">
    <property type="entry name" value="Trypsin"/>
    <property type="match status" value="1"/>
</dbReference>
<accession>A0A8C9S4J9</accession>
<gene>
    <name evidence="6" type="primary">zgc:154142</name>
</gene>
<dbReference type="SUPFAM" id="SSF50494">
    <property type="entry name" value="Trypsin-like serine proteases"/>
    <property type="match status" value="1"/>
</dbReference>
<name>A0A8C9S4J9_SCLFO</name>
<keyword evidence="2" id="KW-0378">Hydrolase</keyword>
<keyword evidence="4" id="KW-1015">Disulfide bond</keyword>
<evidence type="ECO:0000313" key="6">
    <source>
        <dbReference type="Ensembl" id="ENSSFOP00015027254.2"/>
    </source>
</evidence>
<evidence type="ECO:0000256" key="3">
    <source>
        <dbReference type="ARBA" id="ARBA00022825"/>
    </source>
</evidence>
<feature type="domain" description="Peptidase S1" evidence="5">
    <location>
        <begin position="81"/>
        <end position="340"/>
    </location>
</feature>
<dbReference type="PANTHER" id="PTHR24257">
    <property type="entry name" value="CHYMOTRYPSIN-LIKE ELASTASE FAMILY MEMBER"/>
    <property type="match status" value="1"/>
</dbReference>
<reference evidence="6 7" key="1">
    <citation type="submission" date="2019-04" db="EMBL/GenBank/DDBJ databases">
        <authorList>
            <consortium name="Wellcome Sanger Institute Data Sharing"/>
        </authorList>
    </citation>
    <scope>NUCLEOTIDE SEQUENCE [LARGE SCALE GENOMIC DNA]</scope>
</reference>
<dbReference type="InterPro" id="IPR043504">
    <property type="entry name" value="Peptidase_S1_PA_chymotrypsin"/>
</dbReference>
<dbReference type="InterPro" id="IPR001314">
    <property type="entry name" value="Peptidase_S1A"/>
</dbReference>
<evidence type="ECO:0000256" key="2">
    <source>
        <dbReference type="ARBA" id="ARBA00022801"/>
    </source>
</evidence>
<dbReference type="GO" id="GO:0004252">
    <property type="term" value="F:serine-type endopeptidase activity"/>
    <property type="evidence" value="ECO:0007669"/>
    <property type="project" value="InterPro"/>
</dbReference>
<dbReference type="PROSITE" id="PS00135">
    <property type="entry name" value="TRYPSIN_SER"/>
    <property type="match status" value="1"/>
</dbReference>
<protein>
    <submittedName>
        <fullName evidence="6">Zgc:154142</fullName>
    </submittedName>
</protein>
<reference evidence="6" key="3">
    <citation type="submission" date="2025-09" db="UniProtKB">
        <authorList>
            <consortium name="Ensembl"/>
        </authorList>
    </citation>
    <scope>IDENTIFICATION</scope>
</reference>
<dbReference type="Ensembl" id="ENSSFOT00015027563.2">
    <property type="protein sequence ID" value="ENSSFOP00015027254.2"/>
    <property type="gene ID" value="ENSSFOG00015017433.2"/>
</dbReference>
<dbReference type="Proteomes" id="UP000694397">
    <property type="component" value="Chromosome 16"/>
</dbReference>
<keyword evidence="1" id="KW-0645">Protease</keyword>
<dbReference type="InterPro" id="IPR009003">
    <property type="entry name" value="Peptidase_S1_PA"/>
</dbReference>
<dbReference type="AlphaFoldDB" id="A0A8C9S4J9"/>
<keyword evidence="3" id="KW-0720">Serine protease</keyword>
<keyword evidence="7" id="KW-1185">Reference proteome</keyword>
<dbReference type="PANTHER" id="PTHR24257:SF10">
    <property type="entry name" value="ELASTASE-1"/>
    <property type="match status" value="1"/>
</dbReference>
<evidence type="ECO:0000256" key="4">
    <source>
        <dbReference type="ARBA" id="ARBA00023157"/>
    </source>
</evidence>
<dbReference type="GO" id="GO:0005615">
    <property type="term" value="C:extracellular space"/>
    <property type="evidence" value="ECO:0007669"/>
    <property type="project" value="TreeGrafter"/>
</dbReference>
<reference evidence="6" key="2">
    <citation type="submission" date="2025-08" db="UniProtKB">
        <authorList>
            <consortium name="Ensembl"/>
        </authorList>
    </citation>
    <scope>IDENTIFICATION</scope>
</reference>
<dbReference type="CDD" id="cd00190">
    <property type="entry name" value="Tryp_SPc"/>
    <property type="match status" value="1"/>
</dbReference>
<evidence type="ECO:0000313" key="7">
    <source>
        <dbReference type="Proteomes" id="UP000694397"/>
    </source>
</evidence>